<feature type="region of interest" description="Disordered" evidence="1">
    <location>
        <begin position="1"/>
        <end position="35"/>
    </location>
</feature>
<reference evidence="2" key="1">
    <citation type="submission" date="2022-10" db="EMBL/GenBank/DDBJ databases">
        <title>The WGS of Solirubrobacter ginsenosidimutans DSM 21036.</title>
        <authorList>
            <person name="Jiang Z."/>
        </authorList>
    </citation>
    <scope>NUCLEOTIDE SEQUENCE</scope>
    <source>
        <strain evidence="2">DSM 21036</strain>
    </source>
</reference>
<evidence type="ECO:0000256" key="1">
    <source>
        <dbReference type="SAM" id="MobiDB-lite"/>
    </source>
</evidence>
<evidence type="ECO:0000313" key="2">
    <source>
        <dbReference type="EMBL" id="MDA0167404.1"/>
    </source>
</evidence>
<dbReference type="EMBL" id="JAPDOD010000116">
    <property type="protein sequence ID" value="MDA0167404.1"/>
    <property type="molecule type" value="Genomic_DNA"/>
</dbReference>
<dbReference type="RefSeq" id="WP_270046710.1">
    <property type="nucleotide sequence ID" value="NZ_JAPDOD010000116.1"/>
</dbReference>
<proteinExistence type="predicted"/>
<dbReference type="Proteomes" id="UP001149140">
    <property type="component" value="Unassembled WGS sequence"/>
</dbReference>
<gene>
    <name evidence="2" type="ORF">OM076_44505</name>
</gene>
<keyword evidence="3" id="KW-1185">Reference proteome</keyword>
<organism evidence="2 3">
    <name type="scientific">Solirubrobacter ginsenosidimutans</name>
    <dbReference type="NCBI Taxonomy" id="490573"/>
    <lineage>
        <taxon>Bacteria</taxon>
        <taxon>Bacillati</taxon>
        <taxon>Actinomycetota</taxon>
        <taxon>Thermoleophilia</taxon>
        <taxon>Solirubrobacterales</taxon>
        <taxon>Solirubrobacteraceae</taxon>
        <taxon>Solirubrobacter</taxon>
    </lineage>
</organism>
<protein>
    <submittedName>
        <fullName evidence="2">Uncharacterized protein</fullName>
    </submittedName>
</protein>
<feature type="compositionally biased region" description="Low complexity" evidence="1">
    <location>
        <begin position="16"/>
        <end position="34"/>
    </location>
</feature>
<accession>A0A9X3N2N1</accession>
<comment type="caution">
    <text evidence="2">The sequence shown here is derived from an EMBL/GenBank/DDBJ whole genome shotgun (WGS) entry which is preliminary data.</text>
</comment>
<sequence length="142" mass="14503">MALFGCGSSSDEKPTATEAPTQAPASPQDQAASDVCAARADIQTQVDTLATVSTGDATRNDVTSALEAITTNLQKIKDAQPNLTPERKQQVQDAVTAFGTQLQAVVRQAVATGSKADAKAQATDAAAALKSATAESLQPIDC</sequence>
<evidence type="ECO:0000313" key="3">
    <source>
        <dbReference type="Proteomes" id="UP001149140"/>
    </source>
</evidence>
<name>A0A9X3N2N1_9ACTN</name>
<dbReference type="AlphaFoldDB" id="A0A9X3N2N1"/>